<protein>
    <submittedName>
        <fullName evidence="1">Uncharacterized protein</fullName>
    </submittedName>
</protein>
<dbReference type="EMBL" id="JAPEIS010000003">
    <property type="protein sequence ID" value="KAJ8067625.1"/>
    <property type="molecule type" value="Genomic_DNA"/>
</dbReference>
<evidence type="ECO:0000313" key="2">
    <source>
        <dbReference type="Proteomes" id="UP001152300"/>
    </source>
</evidence>
<accession>A0A9X0ARH8</accession>
<comment type="caution">
    <text evidence="1">The sequence shown here is derived from an EMBL/GenBank/DDBJ whole genome shotgun (WGS) entry which is preliminary data.</text>
</comment>
<dbReference type="OrthoDB" id="3536091at2759"/>
<proteinExistence type="predicted"/>
<organism evidence="1 2">
    <name type="scientific">Sclerotinia nivalis</name>
    <dbReference type="NCBI Taxonomy" id="352851"/>
    <lineage>
        <taxon>Eukaryota</taxon>
        <taxon>Fungi</taxon>
        <taxon>Dikarya</taxon>
        <taxon>Ascomycota</taxon>
        <taxon>Pezizomycotina</taxon>
        <taxon>Leotiomycetes</taxon>
        <taxon>Helotiales</taxon>
        <taxon>Sclerotiniaceae</taxon>
        <taxon>Sclerotinia</taxon>
    </lineage>
</organism>
<dbReference type="Proteomes" id="UP001152300">
    <property type="component" value="Unassembled WGS sequence"/>
</dbReference>
<gene>
    <name evidence="1" type="ORF">OCU04_003235</name>
</gene>
<name>A0A9X0ARH8_9HELO</name>
<sequence>MKDHMLVPLSKNVLTQYLLGDSPSYFWVDALAATIYHGVHKNGTEGDKSDALKEIARKTSPLEALTILQNPPILREKEKDTSFKCLEVLRPMLEAEGKVDVNPNMDQYSKLRDFMKFLNKTVFGNGAVDREDGADCSHVELSLRMVYQRR</sequence>
<dbReference type="AlphaFoldDB" id="A0A9X0ARH8"/>
<reference evidence="1" key="1">
    <citation type="submission" date="2022-11" db="EMBL/GenBank/DDBJ databases">
        <title>Genome Resource of Sclerotinia nivalis Strain SnTB1, a Plant Pathogen Isolated from American Ginseng.</title>
        <authorList>
            <person name="Fan S."/>
        </authorList>
    </citation>
    <scope>NUCLEOTIDE SEQUENCE</scope>
    <source>
        <strain evidence="1">SnTB1</strain>
    </source>
</reference>
<evidence type="ECO:0000313" key="1">
    <source>
        <dbReference type="EMBL" id="KAJ8067625.1"/>
    </source>
</evidence>
<keyword evidence="2" id="KW-1185">Reference proteome</keyword>